<dbReference type="EMBL" id="PDDV01000013">
    <property type="protein sequence ID" value="PEH71738.1"/>
    <property type="molecule type" value="Genomic_DNA"/>
</dbReference>
<keyword evidence="2" id="KW-0489">Methyltransferase</keyword>
<dbReference type="GO" id="GO:0032259">
    <property type="term" value="P:methylation"/>
    <property type="evidence" value="ECO:0007669"/>
    <property type="project" value="UniProtKB-KW"/>
</dbReference>
<gene>
    <name evidence="2" type="ORF">CRM76_07190</name>
</gene>
<dbReference type="Pfam" id="PF08242">
    <property type="entry name" value="Methyltransf_12"/>
    <property type="match status" value="1"/>
</dbReference>
<dbReference type="GO" id="GO:0008168">
    <property type="term" value="F:methyltransferase activity"/>
    <property type="evidence" value="ECO:0007669"/>
    <property type="project" value="UniProtKB-KW"/>
</dbReference>
<dbReference type="RefSeq" id="WP_035598460.1">
    <property type="nucleotide sequence ID" value="NZ_CP023706.1"/>
</dbReference>
<dbReference type="STRING" id="636.AAW15_02980"/>
<protein>
    <submittedName>
        <fullName evidence="2">Methyltransferase domain-containing protein</fullName>
    </submittedName>
</protein>
<organism evidence="2 3">
    <name type="scientific">Edwardsiella tarda</name>
    <dbReference type="NCBI Taxonomy" id="636"/>
    <lineage>
        <taxon>Bacteria</taxon>
        <taxon>Pseudomonadati</taxon>
        <taxon>Pseudomonadota</taxon>
        <taxon>Gammaproteobacteria</taxon>
        <taxon>Enterobacterales</taxon>
        <taxon>Hafniaceae</taxon>
        <taxon>Edwardsiella</taxon>
    </lineage>
</organism>
<dbReference type="Gene3D" id="3.40.50.150">
    <property type="entry name" value="Vaccinia Virus protein VP39"/>
    <property type="match status" value="1"/>
</dbReference>
<dbReference type="InterPro" id="IPR013217">
    <property type="entry name" value="Methyltransf_12"/>
</dbReference>
<evidence type="ECO:0000259" key="1">
    <source>
        <dbReference type="Pfam" id="PF08242"/>
    </source>
</evidence>
<name>A0A2A7U0D0_EDWTA</name>
<accession>A0A2A7U0D0</accession>
<dbReference type="AlphaFoldDB" id="A0A2A7U0D0"/>
<reference evidence="3" key="1">
    <citation type="submission" date="2017-09" db="EMBL/GenBank/DDBJ databases">
        <title>FDA dAtabase for Regulatory Grade micrObial Sequences (FDA-ARGOS): Supporting development and validation of Infectious Disease Dx tests.</title>
        <authorList>
            <person name="Goldberg B."/>
            <person name="Campos J."/>
            <person name="Tallon L."/>
            <person name="Sadzewicz L."/>
            <person name="Ott S."/>
            <person name="Zhao X."/>
            <person name="Nagaraj S."/>
            <person name="Vavikolanu K."/>
            <person name="Aluvathingal J."/>
            <person name="Nadendla S."/>
            <person name="Geyer C."/>
            <person name="Sichtig H."/>
        </authorList>
    </citation>
    <scope>NUCLEOTIDE SEQUENCE [LARGE SCALE GENOMIC DNA]</scope>
    <source>
        <strain evidence="3">FDAARGOS_370</strain>
    </source>
</reference>
<evidence type="ECO:0000313" key="2">
    <source>
        <dbReference type="EMBL" id="PEH71738.1"/>
    </source>
</evidence>
<dbReference type="GeneID" id="93125144"/>
<dbReference type="InterPro" id="IPR029063">
    <property type="entry name" value="SAM-dependent_MTases_sf"/>
</dbReference>
<dbReference type="Proteomes" id="UP000219788">
    <property type="component" value="Unassembled WGS sequence"/>
</dbReference>
<dbReference type="OrthoDB" id="9805585at2"/>
<dbReference type="CDD" id="cd02440">
    <property type="entry name" value="AdoMet_MTases"/>
    <property type="match status" value="1"/>
</dbReference>
<comment type="caution">
    <text evidence="2">The sequence shown here is derived from an EMBL/GenBank/DDBJ whole genome shotgun (WGS) entry which is preliminary data.</text>
</comment>
<sequence>MLFTESLKTTAGFITQFVRSPRTVGAISPSTPFLCREMVRPVDWRQTHSIAEFGAGTGVLTRHIQRRMRHDAHLDIFETNPHFCQALQQLADWRTQVHNTSASEISQRYDVIFSGLPLLAFSAELRHTILSAAALALKPGGCFIQFQYSPLLESHLARHFHWQRSLVWRNLPPAFVYLCRPR</sequence>
<evidence type="ECO:0000313" key="3">
    <source>
        <dbReference type="Proteomes" id="UP000219788"/>
    </source>
</evidence>
<proteinExistence type="predicted"/>
<feature type="domain" description="Methyltransferase type 12" evidence="1">
    <location>
        <begin position="52"/>
        <end position="143"/>
    </location>
</feature>
<dbReference type="SUPFAM" id="SSF53335">
    <property type="entry name" value="S-adenosyl-L-methionine-dependent methyltransferases"/>
    <property type="match status" value="1"/>
</dbReference>
<keyword evidence="2" id="KW-0808">Transferase</keyword>